<dbReference type="InterPro" id="IPR029787">
    <property type="entry name" value="Nucleotide_cyclase"/>
</dbReference>
<dbReference type="InterPro" id="IPR043128">
    <property type="entry name" value="Rev_trsase/Diguanyl_cyclase"/>
</dbReference>
<evidence type="ECO:0000256" key="2">
    <source>
        <dbReference type="ARBA" id="ARBA00004665"/>
    </source>
</evidence>
<dbReference type="InterPro" id="IPR000160">
    <property type="entry name" value="GGDEF_dom"/>
</dbReference>
<proteinExistence type="predicted"/>
<dbReference type="InterPro" id="IPR025991">
    <property type="entry name" value="Chemoreceptor_zinc-bind_dom"/>
</dbReference>
<dbReference type="EMBL" id="CP137744">
    <property type="protein sequence ID" value="WOZ79128.1"/>
    <property type="molecule type" value="Genomic_DNA"/>
</dbReference>
<dbReference type="SUPFAM" id="SSF55073">
    <property type="entry name" value="Nucleotide cyclase"/>
    <property type="match status" value="1"/>
</dbReference>
<dbReference type="InterPro" id="IPR050469">
    <property type="entry name" value="Diguanylate_Cyclase"/>
</dbReference>
<organism evidence="7 8">
    <name type="scientific">Kosakonia sacchari</name>
    <dbReference type="NCBI Taxonomy" id="1158459"/>
    <lineage>
        <taxon>Bacteria</taxon>
        <taxon>Pseudomonadati</taxon>
        <taxon>Pseudomonadota</taxon>
        <taxon>Gammaproteobacteria</taxon>
        <taxon>Enterobacterales</taxon>
        <taxon>Enterobacteriaceae</taxon>
        <taxon>Kosakonia</taxon>
    </lineage>
</organism>
<comment type="catalytic activity">
    <reaction evidence="5">
        <text>2 GTP = 3',3'-c-di-GMP + 2 diphosphate</text>
        <dbReference type="Rhea" id="RHEA:24898"/>
        <dbReference type="ChEBI" id="CHEBI:33019"/>
        <dbReference type="ChEBI" id="CHEBI:37565"/>
        <dbReference type="ChEBI" id="CHEBI:58805"/>
        <dbReference type="EC" id="2.7.7.65"/>
    </reaction>
</comment>
<dbReference type="Proteomes" id="UP001302368">
    <property type="component" value="Chromosome"/>
</dbReference>
<evidence type="ECO:0000259" key="6">
    <source>
        <dbReference type="PROSITE" id="PS50887"/>
    </source>
</evidence>
<evidence type="ECO:0000256" key="5">
    <source>
        <dbReference type="ARBA" id="ARBA00034247"/>
    </source>
</evidence>
<dbReference type="CDD" id="cd01949">
    <property type="entry name" value="GGDEF"/>
    <property type="match status" value="1"/>
</dbReference>
<dbReference type="GO" id="GO:0052621">
    <property type="term" value="F:diguanylate cyclase activity"/>
    <property type="evidence" value="ECO:0007669"/>
    <property type="project" value="UniProtKB-EC"/>
</dbReference>
<evidence type="ECO:0000313" key="8">
    <source>
        <dbReference type="Proteomes" id="UP001302368"/>
    </source>
</evidence>
<dbReference type="Pfam" id="PF13682">
    <property type="entry name" value="CZB"/>
    <property type="match status" value="1"/>
</dbReference>
<comment type="cofactor">
    <cofactor evidence="1">
        <name>Mg(2+)</name>
        <dbReference type="ChEBI" id="CHEBI:18420"/>
    </cofactor>
</comment>
<keyword evidence="7" id="KW-0808">Transferase</keyword>
<protein>
    <recommendedName>
        <fullName evidence="3">diguanylate cyclase</fullName>
        <ecNumber evidence="3">2.7.7.65</ecNumber>
    </recommendedName>
</protein>
<keyword evidence="7" id="KW-0548">Nucleotidyltransferase</keyword>
<keyword evidence="8" id="KW-1185">Reference proteome</keyword>
<dbReference type="Gene3D" id="1.20.120.30">
    <property type="entry name" value="Aspartate receptor, ligand-binding domain"/>
    <property type="match status" value="1"/>
</dbReference>
<dbReference type="Pfam" id="PF00990">
    <property type="entry name" value="GGDEF"/>
    <property type="match status" value="1"/>
</dbReference>
<accession>A0ABZ0MVV6</accession>
<dbReference type="PANTHER" id="PTHR45138">
    <property type="entry name" value="REGULATORY COMPONENTS OF SENSORY TRANSDUCTION SYSTEM"/>
    <property type="match status" value="1"/>
</dbReference>
<dbReference type="NCBIfam" id="NF007380">
    <property type="entry name" value="PRK09894.1"/>
    <property type="match status" value="1"/>
</dbReference>
<dbReference type="RefSeq" id="WP_305735681.1">
    <property type="nucleotide sequence ID" value="NZ_CP137744.1"/>
</dbReference>
<dbReference type="Gene3D" id="3.30.70.270">
    <property type="match status" value="1"/>
</dbReference>
<dbReference type="NCBIfam" id="TIGR00254">
    <property type="entry name" value="GGDEF"/>
    <property type="match status" value="1"/>
</dbReference>
<evidence type="ECO:0000313" key="7">
    <source>
        <dbReference type="EMBL" id="WOZ79128.1"/>
    </source>
</evidence>
<comment type="pathway">
    <text evidence="2">Purine metabolism; 3',5'-cyclic di-GMP biosynthesis.</text>
</comment>
<evidence type="ECO:0000256" key="4">
    <source>
        <dbReference type="ARBA" id="ARBA00023134"/>
    </source>
</evidence>
<sequence length="298" mass="33814">MYRSTEQIDNILFDLNKAVDAHYDWLINMLACVVNSNIEKSESINAHSHHLCHFGRWLDGHQPTNQEESNCLQAIDATHTKIHNCGRELMWVIRDKKTNTDKFSEFKYQLALFSAAVTAYKTYLLKMRGGVDILTGLPGRRMLDERFEQQLKEVSDQNIYMLLLDIDRFKNVNDTYGHLIGDGVLRELAQQLRDRIRGGDTAYRYGGEEFIIILHAPSDREACQAALRLCESVAATTIHCDDKALNITVTIGVTQAWAGESIGVVAKRADAAMYRGKQTGRNRCMFMDEGGEIHLITD</sequence>
<feature type="domain" description="GGDEF" evidence="6">
    <location>
        <begin position="157"/>
        <end position="289"/>
    </location>
</feature>
<reference evidence="7 8" key="1">
    <citation type="submission" date="2023-10" db="EMBL/GenBank/DDBJ databases">
        <title>Genome sequencing of the isolated polysaccharide-producing bacterium Kosakonia sacchari KS2022.</title>
        <authorList>
            <person name="Yi X."/>
        </authorList>
    </citation>
    <scope>NUCLEOTIDE SEQUENCE [LARGE SCALE GENOMIC DNA]</scope>
    <source>
        <strain evidence="7 8">KS2022</strain>
    </source>
</reference>
<dbReference type="SMART" id="SM00267">
    <property type="entry name" value="GGDEF"/>
    <property type="match status" value="1"/>
</dbReference>
<evidence type="ECO:0000256" key="3">
    <source>
        <dbReference type="ARBA" id="ARBA00012528"/>
    </source>
</evidence>
<evidence type="ECO:0000256" key="1">
    <source>
        <dbReference type="ARBA" id="ARBA00001946"/>
    </source>
</evidence>
<gene>
    <name evidence="7" type="ORF">Q8Y70_08810</name>
</gene>
<name>A0ABZ0MVV6_9ENTR</name>
<keyword evidence="4" id="KW-0547">Nucleotide-binding</keyword>
<dbReference type="PROSITE" id="PS50887">
    <property type="entry name" value="GGDEF"/>
    <property type="match status" value="1"/>
</dbReference>
<dbReference type="EC" id="2.7.7.65" evidence="3"/>
<dbReference type="PANTHER" id="PTHR45138:SF9">
    <property type="entry name" value="DIGUANYLATE CYCLASE DGCM-RELATED"/>
    <property type="match status" value="1"/>
</dbReference>
<keyword evidence="4" id="KW-0342">GTP-binding</keyword>